<keyword evidence="2" id="KW-0479">Metal-binding</keyword>
<dbReference type="Proteomes" id="UP001165423">
    <property type="component" value="Unassembled WGS sequence"/>
</dbReference>
<evidence type="ECO:0000256" key="1">
    <source>
        <dbReference type="ARBA" id="ARBA00022714"/>
    </source>
</evidence>
<keyword evidence="7" id="KW-1185">Reference proteome</keyword>
<dbReference type="CDD" id="cd03528">
    <property type="entry name" value="Rieske_RO_ferredoxin"/>
    <property type="match status" value="1"/>
</dbReference>
<evidence type="ECO:0000256" key="3">
    <source>
        <dbReference type="ARBA" id="ARBA00023004"/>
    </source>
</evidence>
<evidence type="ECO:0000313" key="7">
    <source>
        <dbReference type="Proteomes" id="UP001165423"/>
    </source>
</evidence>
<dbReference type="PANTHER" id="PTHR21496">
    <property type="entry name" value="FERREDOXIN-RELATED"/>
    <property type="match status" value="1"/>
</dbReference>
<evidence type="ECO:0000313" key="6">
    <source>
        <dbReference type="EMBL" id="MCJ0825848.1"/>
    </source>
</evidence>
<keyword evidence="1" id="KW-0001">2Fe-2S</keyword>
<name>A0ABT0A4I9_9GAMM</name>
<dbReference type="PROSITE" id="PS51296">
    <property type="entry name" value="RIESKE"/>
    <property type="match status" value="1"/>
</dbReference>
<protein>
    <submittedName>
        <fullName evidence="6">Non-heme iron oxygenase ferredoxin subunit</fullName>
    </submittedName>
</protein>
<reference evidence="6 7" key="1">
    <citation type="submission" date="2022-03" db="EMBL/GenBank/DDBJ databases">
        <title>Luteimonas soily sp. nov., a novel bacterium isolated from the soil.</title>
        <authorList>
            <person name="Zhang X."/>
        </authorList>
    </citation>
    <scope>NUCLEOTIDE SEQUENCE [LARGE SCALE GENOMIC DNA]</scope>
    <source>
        <strain evidence="6 7">50</strain>
    </source>
</reference>
<dbReference type="Pfam" id="PF00355">
    <property type="entry name" value="Rieske"/>
    <property type="match status" value="1"/>
</dbReference>
<proteinExistence type="predicted"/>
<evidence type="ECO:0000256" key="4">
    <source>
        <dbReference type="ARBA" id="ARBA00023014"/>
    </source>
</evidence>
<keyword evidence="3" id="KW-0408">Iron</keyword>
<organism evidence="6 7">
    <name type="scientific">Cognatiluteimonas sedimenti</name>
    <dbReference type="NCBI Taxonomy" id="2927791"/>
    <lineage>
        <taxon>Bacteria</taxon>
        <taxon>Pseudomonadati</taxon>
        <taxon>Pseudomonadota</taxon>
        <taxon>Gammaproteobacteria</taxon>
        <taxon>Lysobacterales</taxon>
        <taxon>Lysobacteraceae</taxon>
        <taxon>Cognatiluteimonas</taxon>
    </lineage>
</organism>
<comment type="caution">
    <text evidence="6">The sequence shown here is derived from an EMBL/GenBank/DDBJ whole genome shotgun (WGS) entry which is preliminary data.</text>
</comment>
<keyword evidence="4" id="KW-0411">Iron-sulfur</keyword>
<accession>A0ABT0A4I9</accession>
<feature type="domain" description="Rieske" evidence="5">
    <location>
        <begin position="6"/>
        <end position="103"/>
    </location>
</feature>
<dbReference type="PANTHER" id="PTHR21496:SF23">
    <property type="entry name" value="3-PHENYLPROPIONATE_CINNAMIC ACID DIOXYGENASE FERREDOXIN SUBUNIT"/>
    <property type="match status" value="1"/>
</dbReference>
<evidence type="ECO:0000259" key="5">
    <source>
        <dbReference type="PROSITE" id="PS51296"/>
    </source>
</evidence>
<gene>
    <name evidence="6" type="ORF">MQC88_07740</name>
</gene>
<dbReference type="RefSeq" id="WP_243320765.1">
    <property type="nucleotide sequence ID" value="NZ_JALGCL010000002.1"/>
</dbReference>
<dbReference type="SUPFAM" id="SSF50022">
    <property type="entry name" value="ISP domain"/>
    <property type="match status" value="1"/>
</dbReference>
<dbReference type="Gene3D" id="2.102.10.10">
    <property type="entry name" value="Rieske [2Fe-2S] iron-sulphur domain"/>
    <property type="match status" value="1"/>
</dbReference>
<dbReference type="InterPro" id="IPR036922">
    <property type="entry name" value="Rieske_2Fe-2S_sf"/>
</dbReference>
<sequence length="108" mass="11973">MSETWIRVCPTSELLPGECKVAWDGDTAILVVNYDGDFYALEDRCSHEDFELSAGSFDGADATIECVLHGSKFDVRDGSALNPPAYAPVIRFPVKVEDDAVWTRDDRD</sequence>
<dbReference type="InterPro" id="IPR017941">
    <property type="entry name" value="Rieske_2Fe-2S"/>
</dbReference>
<evidence type="ECO:0000256" key="2">
    <source>
        <dbReference type="ARBA" id="ARBA00022723"/>
    </source>
</evidence>
<dbReference type="EMBL" id="JALGCL010000002">
    <property type="protein sequence ID" value="MCJ0825848.1"/>
    <property type="molecule type" value="Genomic_DNA"/>
</dbReference>